<name>A0ABR6TJI3_9FIRM</name>
<dbReference type="EMBL" id="JABGBW010000001">
    <property type="protein sequence ID" value="MBC2575557.1"/>
    <property type="molecule type" value="Genomic_DNA"/>
</dbReference>
<proteinExistence type="predicted"/>
<evidence type="ECO:0000313" key="2">
    <source>
        <dbReference type="Proteomes" id="UP000713904"/>
    </source>
</evidence>
<protein>
    <recommendedName>
        <fullName evidence="3">Transposase</fullName>
    </recommendedName>
</protein>
<evidence type="ECO:0000313" key="1">
    <source>
        <dbReference type="EMBL" id="MBC2575557.1"/>
    </source>
</evidence>
<keyword evidence="2" id="KW-1185">Reference proteome</keyword>
<organism evidence="1 2">
    <name type="scientific">Peptostreptococcus canis</name>
    <dbReference type="NCBI Taxonomy" id="1159213"/>
    <lineage>
        <taxon>Bacteria</taxon>
        <taxon>Bacillati</taxon>
        <taxon>Bacillota</taxon>
        <taxon>Clostridia</taxon>
        <taxon>Peptostreptococcales</taxon>
        <taxon>Peptostreptococcaceae</taxon>
        <taxon>Peptostreptococcus</taxon>
    </lineage>
</organism>
<dbReference type="Proteomes" id="UP000713904">
    <property type="component" value="Unassembled WGS sequence"/>
</dbReference>
<dbReference type="RefSeq" id="WP_185623556.1">
    <property type="nucleotide sequence ID" value="NZ_JABGBW010000001.1"/>
</dbReference>
<evidence type="ECO:0008006" key="3">
    <source>
        <dbReference type="Google" id="ProtNLM"/>
    </source>
</evidence>
<accession>A0ABR6TJI3</accession>
<sequence>MTYLLILKDINFKIESLNYLPKLKQIMEINNITPNFSALVRELGVYRRTVKKYYNGFEKSKTIKKLSKVDKYFVDMKNLKDIL</sequence>
<gene>
    <name evidence="1" type="ORF">HLB29_02535</name>
</gene>
<comment type="caution">
    <text evidence="1">The sequence shown here is derived from an EMBL/GenBank/DDBJ whole genome shotgun (WGS) entry which is preliminary data.</text>
</comment>
<reference evidence="1 2" key="1">
    <citation type="submission" date="2020-05" db="EMBL/GenBank/DDBJ databases">
        <title>Draft genome of xy-202 and genomic insight in genome of the genus Peptostreptococcus.</title>
        <authorList>
            <person name="Zhang Z."/>
        </authorList>
    </citation>
    <scope>NUCLEOTIDE SEQUENCE [LARGE SCALE GENOMIC DNA]</scope>
    <source>
        <strain evidence="1 2">DSM 27025</strain>
    </source>
</reference>